<dbReference type="Pfam" id="PF13392">
    <property type="entry name" value="HNH_3"/>
    <property type="match status" value="1"/>
</dbReference>
<protein>
    <submittedName>
        <fullName evidence="2">HNH endonuclease</fullName>
    </submittedName>
</protein>
<dbReference type="RefSeq" id="WP_375544161.1">
    <property type="nucleotide sequence ID" value="NZ_CP081078.1"/>
</dbReference>
<proteinExistence type="predicted"/>
<dbReference type="InterPro" id="IPR003615">
    <property type="entry name" value="HNH_nuc"/>
</dbReference>
<dbReference type="GO" id="GO:0004519">
    <property type="term" value="F:endonuclease activity"/>
    <property type="evidence" value="ECO:0007669"/>
    <property type="project" value="UniProtKB-KW"/>
</dbReference>
<evidence type="ECO:0000313" key="3">
    <source>
        <dbReference type="Proteomes" id="UP001058184"/>
    </source>
</evidence>
<dbReference type="EMBL" id="CP081078">
    <property type="protein sequence ID" value="UWQ57629.1"/>
    <property type="molecule type" value="Genomic_DNA"/>
</dbReference>
<dbReference type="Gene3D" id="3.90.75.10">
    <property type="entry name" value="Homing Intron 3 (I-ppo) Encoded Endonuclease, Chain A"/>
    <property type="match status" value="1"/>
</dbReference>
<reference evidence="2" key="1">
    <citation type="submission" date="2021-08" db="EMBL/GenBank/DDBJ databases">
        <authorList>
            <person name="Nwanade C."/>
            <person name="Wang M."/>
            <person name="Masoudi A."/>
            <person name="Yu Z."/>
            <person name="Liu J."/>
        </authorList>
    </citation>
    <scope>NUCLEOTIDE SEQUENCE</scope>
    <source>
        <strain evidence="2">S141</strain>
    </source>
</reference>
<gene>
    <name evidence="2" type="ORF">K3722_14060</name>
</gene>
<sequence>MVRHRCGNELCCRPEHLVEGSAADNKRDDREHWENGVDFSLL</sequence>
<name>A0ABY5WU23_LEICA</name>
<feature type="domain" description="HNH nuclease" evidence="1">
    <location>
        <begin position="2"/>
        <end position="27"/>
    </location>
</feature>
<keyword evidence="2" id="KW-0255">Endonuclease</keyword>
<dbReference type="SUPFAM" id="SSF54060">
    <property type="entry name" value="His-Me finger endonucleases"/>
    <property type="match status" value="1"/>
</dbReference>
<dbReference type="InterPro" id="IPR044925">
    <property type="entry name" value="His-Me_finger_sf"/>
</dbReference>
<evidence type="ECO:0000313" key="2">
    <source>
        <dbReference type="EMBL" id="UWQ57629.1"/>
    </source>
</evidence>
<keyword evidence="2" id="KW-0540">Nuclease</keyword>
<organism evidence="2 3">
    <name type="scientific">Leisingera caerulea</name>
    <name type="common">Phaeobacter caeruleus</name>
    <dbReference type="NCBI Taxonomy" id="506591"/>
    <lineage>
        <taxon>Bacteria</taxon>
        <taxon>Pseudomonadati</taxon>
        <taxon>Pseudomonadota</taxon>
        <taxon>Alphaproteobacteria</taxon>
        <taxon>Rhodobacterales</taxon>
        <taxon>Roseobacteraceae</taxon>
        <taxon>Leisingera</taxon>
    </lineage>
</organism>
<evidence type="ECO:0000259" key="1">
    <source>
        <dbReference type="Pfam" id="PF13392"/>
    </source>
</evidence>
<keyword evidence="3" id="KW-1185">Reference proteome</keyword>
<dbReference type="InterPro" id="IPR044930">
    <property type="entry name" value="Homing_endonuclease_His-Me"/>
</dbReference>
<dbReference type="Proteomes" id="UP001058184">
    <property type="component" value="Chromosome"/>
</dbReference>
<accession>A0ABY5WU23</accession>
<keyword evidence="2" id="KW-0378">Hydrolase</keyword>